<dbReference type="SUPFAM" id="SSF52833">
    <property type="entry name" value="Thioredoxin-like"/>
    <property type="match status" value="1"/>
</dbReference>
<protein>
    <recommendedName>
        <fullName evidence="1">Thioredoxin domain-containing protein</fullName>
    </recommendedName>
</protein>
<dbReference type="InterPro" id="IPR036249">
    <property type="entry name" value="Thioredoxin-like_sf"/>
</dbReference>
<name>A0ABP8KKQ4_9BACT</name>
<dbReference type="Proteomes" id="UP001500936">
    <property type="component" value="Unassembled WGS sequence"/>
</dbReference>
<dbReference type="EMBL" id="BAABHB010000005">
    <property type="protein sequence ID" value="GAA4408603.1"/>
    <property type="molecule type" value="Genomic_DNA"/>
</dbReference>
<dbReference type="Pfam" id="PF00085">
    <property type="entry name" value="Thioredoxin"/>
    <property type="match status" value="1"/>
</dbReference>
<dbReference type="CDD" id="cd02947">
    <property type="entry name" value="TRX_family"/>
    <property type="match status" value="1"/>
</dbReference>
<gene>
    <name evidence="2" type="ORF">GCM10023187_30740</name>
</gene>
<keyword evidence="3" id="KW-1185">Reference proteome</keyword>
<evidence type="ECO:0000313" key="3">
    <source>
        <dbReference type="Proteomes" id="UP001500936"/>
    </source>
</evidence>
<dbReference type="InterPro" id="IPR013766">
    <property type="entry name" value="Thioredoxin_domain"/>
</dbReference>
<organism evidence="2 3">
    <name type="scientific">Nibrella viscosa</name>
    <dbReference type="NCBI Taxonomy" id="1084524"/>
    <lineage>
        <taxon>Bacteria</taxon>
        <taxon>Pseudomonadati</taxon>
        <taxon>Bacteroidota</taxon>
        <taxon>Cytophagia</taxon>
        <taxon>Cytophagales</taxon>
        <taxon>Spirosomataceae</taxon>
        <taxon>Nibrella</taxon>
    </lineage>
</organism>
<sequence>MVEGLKKAVGNYVQITKVDTDAQPEITRTFNVQQLPAFILFNQGLEIWRHEGVIDGQTLNQLIQQKVASL</sequence>
<feature type="domain" description="Thioredoxin" evidence="1">
    <location>
        <begin position="4"/>
        <end position="64"/>
    </location>
</feature>
<evidence type="ECO:0000259" key="1">
    <source>
        <dbReference type="Pfam" id="PF00085"/>
    </source>
</evidence>
<accession>A0ABP8KKQ4</accession>
<dbReference type="PANTHER" id="PTHR45663:SF11">
    <property type="entry name" value="GEO12009P1"/>
    <property type="match status" value="1"/>
</dbReference>
<proteinExistence type="predicted"/>
<evidence type="ECO:0000313" key="2">
    <source>
        <dbReference type="EMBL" id="GAA4408603.1"/>
    </source>
</evidence>
<dbReference type="Gene3D" id="3.40.30.10">
    <property type="entry name" value="Glutaredoxin"/>
    <property type="match status" value="1"/>
</dbReference>
<comment type="caution">
    <text evidence="2">The sequence shown here is derived from an EMBL/GenBank/DDBJ whole genome shotgun (WGS) entry which is preliminary data.</text>
</comment>
<reference evidence="3" key="1">
    <citation type="journal article" date="2019" name="Int. J. Syst. Evol. Microbiol.">
        <title>The Global Catalogue of Microorganisms (GCM) 10K type strain sequencing project: providing services to taxonomists for standard genome sequencing and annotation.</title>
        <authorList>
            <consortium name="The Broad Institute Genomics Platform"/>
            <consortium name="The Broad Institute Genome Sequencing Center for Infectious Disease"/>
            <person name="Wu L."/>
            <person name="Ma J."/>
        </authorList>
    </citation>
    <scope>NUCLEOTIDE SEQUENCE [LARGE SCALE GENOMIC DNA]</scope>
    <source>
        <strain evidence="3">JCM 17925</strain>
    </source>
</reference>
<dbReference type="PANTHER" id="PTHR45663">
    <property type="entry name" value="GEO12009P1"/>
    <property type="match status" value="1"/>
</dbReference>